<reference evidence="1 2" key="1">
    <citation type="submission" date="2014-04" db="EMBL/GenBank/DDBJ databases">
        <authorList>
            <consortium name="DOE Joint Genome Institute"/>
            <person name="Kuo A."/>
            <person name="Tarkka M."/>
            <person name="Buscot F."/>
            <person name="Kohler A."/>
            <person name="Nagy L.G."/>
            <person name="Floudas D."/>
            <person name="Copeland A."/>
            <person name="Barry K.W."/>
            <person name="Cichocki N."/>
            <person name="Veneault-Fourrey C."/>
            <person name="LaButti K."/>
            <person name="Lindquist E.A."/>
            <person name="Lipzen A."/>
            <person name="Lundell T."/>
            <person name="Morin E."/>
            <person name="Murat C."/>
            <person name="Sun H."/>
            <person name="Tunlid A."/>
            <person name="Henrissat B."/>
            <person name="Grigoriev I.V."/>
            <person name="Hibbett D.S."/>
            <person name="Martin F."/>
            <person name="Nordberg H.P."/>
            <person name="Cantor M.N."/>
            <person name="Hua S.X."/>
        </authorList>
    </citation>
    <scope>NUCLEOTIDE SEQUENCE [LARGE SCALE GENOMIC DNA]</scope>
    <source>
        <strain evidence="1 2">F 1598</strain>
    </source>
</reference>
<dbReference type="HOGENOM" id="CLU_2740899_0_0_1"/>
<name>A0A0C3BZV3_PILCF</name>
<protein>
    <submittedName>
        <fullName evidence="1">Uncharacterized protein</fullName>
    </submittedName>
</protein>
<dbReference type="Proteomes" id="UP000054166">
    <property type="component" value="Unassembled WGS sequence"/>
</dbReference>
<reference evidence="2" key="2">
    <citation type="submission" date="2015-01" db="EMBL/GenBank/DDBJ databases">
        <title>Evolutionary Origins and Diversification of the Mycorrhizal Mutualists.</title>
        <authorList>
            <consortium name="DOE Joint Genome Institute"/>
            <consortium name="Mycorrhizal Genomics Consortium"/>
            <person name="Kohler A."/>
            <person name="Kuo A."/>
            <person name="Nagy L.G."/>
            <person name="Floudas D."/>
            <person name="Copeland A."/>
            <person name="Barry K.W."/>
            <person name="Cichocki N."/>
            <person name="Veneault-Fourrey C."/>
            <person name="LaButti K."/>
            <person name="Lindquist E.A."/>
            <person name="Lipzen A."/>
            <person name="Lundell T."/>
            <person name="Morin E."/>
            <person name="Murat C."/>
            <person name="Riley R."/>
            <person name="Ohm R."/>
            <person name="Sun H."/>
            <person name="Tunlid A."/>
            <person name="Henrissat B."/>
            <person name="Grigoriev I.V."/>
            <person name="Hibbett D.S."/>
            <person name="Martin F."/>
        </authorList>
    </citation>
    <scope>NUCLEOTIDE SEQUENCE [LARGE SCALE GENOMIC DNA]</scope>
    <source>
        <strain evidence="2">F 1598</strain>
    </source>
</reference>
<dbReference type="AlphaFoldDB" id="A0A0C3BZV3"/>
<evidence type="ECO:0000313" key="2">
    <source>
        <dbReference type="Proteomes" id="UP000054166"/>
    </source>
</evidence>
<dbReference type="InParanoid" id="A0A0C3BZV3"/>
<gene>
    <name evidence="1" type="ORF">PILCRDRAFT_810103</name>
</gene>
<evidence type="ECO:0000313" key="1">
    <source>
        <dbReference type="EMBL" id="KIM92078.1"/>
    </source>
</evidence>
<proteinExistence type="predicted"/>
<organism evidence="1 2">
    <name type="scientific">Piloderma croceum (strain F 1598)</name>
    <dbReference type="NCBI Taxonomy" id="765440"/>
    <lineage>
        <taxon>Eukaryota</taxon>
        <taxon>Fungi</taxon>
        <taxon>Dikarya</taxon>
        <taxon>Basidiomycota</taxon>
        <taxon>Agaricomycotina</taxon>
        <taxon>Agaricomycetes</taxon>
        <taxon>Agaricomycetidae</taxon>
        <taxon>Atheliales</taxon>
        <taxon>Atheliaceae</taxon>
        <taxon>Piloderma</taxon>
    </lineage>
</organism>
<keyword evidence="2" id="KW-1185">Reference proteome</keyword>
<sequence length="71" mass="8171">MLRSEILVRRCRVADVGFEREGLRKEGALYVFSINLLWNALLQKAHEYINKLSTLPVNSQSYSALPVAERH</sequence>
<accession>A0A0C3BZV3</accession>
<dbReference type="EMBL" id="KN832970">
    <property type="protein sequence ID" value="KIM92078.1"/>
    <property type="molecule type" value="Genomic_DNA"/>
</dbReference>